<evidence type="ECO:0000313" key="1">
    <source>
        <dbReference type="EMBL" id="MEK8126308.1"/>
    </source>
</evidence>
<dbReference type="EMBL" id="JBBPCC010000001">
    <property type="protein sequence ID" value="MEK8126308.1"/>
    <property type="molecule type" value="Genomic_DNA"/>
</dbReference>
<name>A0ABU9DBT0_9BACL</name>
<gene>
    <name evidence="1" type="ORF">WMW72_00105</name>
</gene>
<accession>A0ABU9DBT0</accession>
<keyword evidence="2" id="KW-1185">Reference proteome</keyword>
<organism evidence="1 2">
    <name type="scientific">Paenibacillus filicis</name>
    <dbReference type="NCBI Taxonomy" id="669464"/>
    <lineage>
        <taxon>Bacteria</taxon>
        <taxon>Bacillati</taxon>
        <taxon>Bacillota</taxon>
        <taxon>Bacilli</taxon>
        <taxon>Bacillales</taxon>
        <taxon>Paenibacillaceae</taxon>
        <taxon>Paenibacillus</taxon>
    </lineage>
</organism>
<comment type="caution">
    <text evidence="1">The sequence shown here is derived from an EMBL/GenBank/DDBJ whole genome shotgun (WGS) entry which is preliminary data.</text>
</comment>
<evidence type="ECO:0000313" key="2">
    <source>
        <dbReference type="Proteomes" id="UP001469365"/>
    </source>
</evidence>
<proteinExistence type="predicted"/>
<dbReference type="Proteomes" id="UP001469365">
    <property type="component" value="Unassembled WGS sequence"/>
</dbReference>
<dbReference type="RefSeq" id="WP_341413367.1">
    <property type="nucleotide sequence ID" value="NZ_JBBPCC010000001.1"/>
</dbReference>
<reference evidence="1 2" key="1">
    <citation type="submission" date="2024-04" db="EMBL/GenBank/DDBJ databases">
        <title>draft genome sequnece of Paenibacillus filicis.</title>
        <authorList>
            <person name="Kim D.-U."/>
        </authorList>
    </citation>
    <scope>NUCLEOTIDE SEQUENCE [LARGE SCALE GENOMIC DNA]</scope>
    <source>
        <strain evidence="1 2">KACC14197</strain>
    </source>
</reference>
<sequence>MSSVMIRPDLKTAGGEVSDILFKNRFAGTLTIVYRESVRLAGSLQLEQEVLSENDKEEVFRAVHDYVQAFSDAIDAKECEILATYSSYDHVITVHPSPGVRDLGWKTADEDFDYDSDWVDHDSVLEDEDAVYREEYSMGGLDLVLVAEDEELLEYHVYDEERNWVAEAFLHIEDTDVSGSVHWLVQPEEEDLDTVANLIVLDFDEDEIDTFVIHMVVNNEVIETIELTHEQLLDNGNDEDEAGISGFDAEAESDYTIVLVRDDGDVLGYEIYQQSRGGLPIGTATIDISQRQLTGFIDFREPGSEGDRELIATLLMEELDKEKEYEIINLSMMHRNRVIEEILFETEQVH</sequence>
<protein>
    <submittedName>
        <fullName evidence="1">Uncharacterized protein</fullName>
    </submittedName>
</protein>